<dbReference type="Gene3D" id="3.60.15.10">
    <property type="entry name" value="Ribonuclease Z/Hydroxyacylglutathione hydrolase-like"/>
    <property type="match status" value="1"/>
</dbReference>
<proteinExistence type="inferred from homology"/>
<dbReference type="AlphaFoldDB" id="A0A7J0BYL3"/>
<comment type="similarity">
    <text evidence="2">Belongs to the UPF0173 family.</text>
</comment>
<protein>
    <recommendedName>
        <fullName evidence="2">UPF0173 metal-dependent hydrolase DSM19430T_27580</fullName>
    </recommendedName>
</protein>
<dbReference type="HAMAP" id="MF_00457">
    <property type="entry name" value="UPF0173"/>
    <property type="match status" value="1"/>
</dbReference>
<name>A0A7J0BYL3_9BACT</name>
<dbReference type="PANTHER" id="PTHR43546">
    <property type="entry name" value="UPF0173 METAL-DEPENDENT HYDROLASE MJ1163-RELATED"/>
    <property type="match status" value="1"/>
</dbReference>
<dbReference type="Pfam" id="PF12706">
    <property type="entry name" value="Lactamase_B_2"/>
    <property type="match status" value="1"/>
</dbReference>
<evidence type="ECO:0000259" key="3">
    <source>
        <dbReference type="SMART" id="SM00849"/>
    </source>
</evidence>
<dbReference type="SUPFAM" id="SSF56281">
    <property type="entry name" value="Metallo-hydrolase/oxidoreductase"/>
    <property type="match status" value="1"/>
</dbReference>
<evidence type="ECO:0000313" key="5">
    <source>
        <dbReference type="Proteomes" id="UP000503820"/>
    </source>
</evidence>
<gene>
    <name evidence="4" type="ORF">DSM19430T_27580</name>
</gene>
<feature type="domain" description="Metallo-beta-lactamase" evidence="3">
    <location>
        <begin position="8"/>
        <end position="190"/>
    </location>
</feature>
<organism evidence="4 5">
    <name type="scientific">Desulfovibrio psychrotolerans</name>
    <dbReference type="NCBI Taxonomy" id="415242"/>
    <lineage>
        <taxon>Bacteria</taxon>
        <taxon>Pseudomonadati</taxon>
        <taxon>Thermodesulfobacteriota</taxon>
        <taxon>Desulfovibrionia</taxon>
        <taxon>Desulfovibrionales</taxon>
        <taxon>Desulfovibrionaceae</taxon>
        <taxon>Desulfovibrio</taxon>
    </lineage>
</organism>
<comment type="caution">
    <text evidence="4">The sequence shown here is derived from an EMBL/GenBank/DDBJ whole genome shotgun (WGS) entry which is preliminary data.</text>
</comment>
<keyword evidence="5" id="KW-1185">Reference proteome</keyword>
<reference evidence="4 5" key="1">
    <citation type="submission" date="2020-05" db="EMBL/GenBank/DDBJ databases">
        <title>Draft genome sequence of Desulfovibrio psychrotolerans JS1T.</title>
        <authorList>
            <person name="Ueno A."/>
            <person name="Tamazawa S."/>
            <person name="Tamamura S."/>
            <person name="Murakami T."/>
            <person name="Kiyama T."/>
            <person name="Inomata H."/>
            <person name="Amano Y."/>
            <person name="Miyakawa K."/>
            <person name="Tamaki H."/>
            <person name="Naganuma T."/>
            <person name="Kaneko K."/>
        </authorList>
    </citation>
    <scope>NUCLEOTIDE SEQUENCE [LARGE SCALE GENOMIC DNA]</scope>
    <source>
        <strain evidence="4 5">JS1</strain>
    </source>
</reference>
<dbReference type="RefSeq" id="WP_174410706.1">
    <property type="nucleotide sequence ID" value="NZ_BLVP01000035.1"/>
</dbReference>
<accession>A0A7J0BYL3</accession>
<sequence>MNTLTWHGHSNFQIATPTTNIIIDPFFHGNPSADSAWTDIARPDAVFVTHDHGDHVGQAADICKATGAMLGAVVGTAGKLAADLPAAQVVNGIGFNIGGTVRVGNVSVTMTQAYHSSESGVAVGYILRLDDGFTIYHAGDTGIFSGMKLWGRLYDIDVALLPIGGVFTMDARQAALACSLLRCRGVVPMHWGTFPVLDQNTRAFRAALENFAPECRLFELKPGEAHPFSKLPEEDCGCA</sequence>
<dbReference type="Proteomes" id="UP000503820">
    <property type="component" value="Unassembled WGS sequence"/>
</dbReference>
<dbReference type="GO" id="GO:0016787">
    <property type="term" value="F:hydrolase activity"/>
    <property type="evidence" value="ECO:0007669"/>
    <property type="project" value="UniProtKB-UniRule"/>
</dbReference>
<evidence type="ECO:0000256" key="2">
    <source>
        <dbReference type="HAMAP-Rule" id="MF_00457"/>
    </source>
</evidence>
<evidence type="ECO:0000313" key="4">
    <source>
        <dbReference type="EMBL" id="GFM38074.1"/>
    </source>
</evidence>
<dbReference type="PANTHER" id="PTHR43546:SF3">
    <property type="entry name" value="UPF0173 METAL-DEPENDENT HYDROLASE MJ1163"/>
    <property type="match status" value="1"/>
</dbReference>
<dbReference type="EMBL" id="BLVP01000035">
    <property type="protein sequence ID" value="GFM38074.1"/>
    <property type="molecule type" value="Genomic_DNA"/>
</dbReference>
<evidence type="ECO:0000256" key="1">
    <source>
        <dbReference type="ARBA" id="ARBA00022801"/>
    </source>
</evidence>
<dbReference type="InterPro" id="IPR050114">
    <property type="entry name" value="UPF0173_UPF0282_UlaG_hydrolase"/>
</dbReference>
<dbReference type="InterPro" id="IPR022877">
    <property type="entry name" value="UPF0173"/>
</dbReference>
<dbReference type="InterPro" id="IPR001279">
    <property type="entry name" value="Metallo-B-lactamas"/>
</dbReference>
<keyword evidence="1 2" id="KW-0378">Hydrolase</keyword>
<dbReference type="NCBIfam" id="NF001911">
    <property type="entry name" value="PRK00685.1"/>
    <property type="match status" value="1"/>
</dbReference>
<dbReference type="SMART" id="SM00849">
    <property type="entry name" value="Lactamase_B"/>
    <property type="match status" value="1"/>
</dbReference>
<dbReference type="InterPro" id="IPR036866">
    <property type="entry name" value="RibonucZ/Hydroxyglut_hydro"/>
</dbReference>